<dbReference type="Pfam" id="PF07591">
    <property type="entry name" value="PT-HINT"/>
    <property type="match status" value="1"/>
</dbReference>
<dbReference type="InterPro" id="IPR032722">
    <property type="entry name" value="Deaminase_XOO_2897"/>
</dbReference>
<gene>
    <name evidence="1" type="ORF">G9U55_08560</name>
</gene>
<protein>
    <recommendedName>
        <fullName evidence="3">Intein C-terminal splicing domain-containing protein</fullName>
    </recommendedName>
</protein>
<dbReference type="NCBIfam" id="TIGR01443">
    <property type="entry name" value="intein_Cterm"/>
    <property type="match status" value="1"/>
</dbReference>
<dbReference type="InterPro" id="IPR036844">
    <property type="entry name" value="Hint_dom_sf"/>
</dbReference>
<dbReference type="Pfam" id="PF14440">
    <property type="entry name" value="XOO_2897-deam"/>
    <property type="match status" value="1"/>
</dbReference>
<keyword evidence="2" id="KW-1185">Reference proteome</keyword>
<proteinExistence type="predicted"/>
<sequence>MVATDGHPFWVPELNTWLDAGQLQPGQWLHTSAGTWVQITAVSSTTQRATVHNLTVADVHTYYAVAGVTPVLVHNCGGQVEYGGNELSQAVIQERLKTGNKSNNFAAVRYTDADGFSQIAAAVSSKGLGSHAERKLLRKYGDSITEAYGIPAVHWDE</sequence>
<name>A0ABX7ENL3_9ACTN</name>
<evidence type="ECO:0000313" key="2">
    <source>
        <dbReference type="Proteomes" id="UP000596311"/>
    </source>
</evidence>
<dbReference type="InterPro" id="IPR030934">
    <property type="entry name" value="Intein_C"/>
</dbReference>
<organism evidence="1 2">
    <name type="scientific">Streptomyces koyangensis</name>
    <dbReference type="NCBI Taxonomy" id="188770"/>
    <lineage>
        <taxon>Bacteria</taxon>
        <taxon>Bacillati</taxon>
        <taxon>Actinomycetota</taxon>
        <taxon>Actinomycetes</taxon>
        <taxon>Kitasatosporales</taxon>
        <taxon>Streptomycetaceae</taxon>
        <taxon>Streptomyces</taxon>
        <taxon>Streptomyces aurantiacus group</taxon>
    </lineage>
</organism>
<dbReference type="SUPFAM" id="SSF51294">
    <property type="entry name" value="Hedgehog/intein (Hint) domain"/>
    <property type="match status" value="1"/>
</dbReference>
<accession>A0ABX7ENL3</accession>
<dbReference type="PROSITE" id="PS50818">
    <property type="entry name" value="INTEIN_C_TER"/>
    <property type="match status" value="1"/>
</dbReference>
<reference evidence="1 2" key="1">
    <citation type="submission" date="2020-03" db="EMBL/GenBank/DDBJ databases">
        <title>Genome mining and metabolic profiling illuminate the polycyclic tetramate macrolactams from Streptomyces koyangensis SCSIO 5802.</title>
        <authorList>
            <person name="Ding W."/>
        </authorList>
    </citation>
    <scope>NUCLEOTIDE SEQUENCE [LARGE SCALE GENOMIC DNA]</scope>
    <source>
        <strain evidence="1 2">SCSIO 5802</strain>
    </source>
</reference>
<evidence type="ECO:0008006" key="3">
    <source>
        <dbReference type="Google" id="ProtNLM"/>
    </source>
</evidence>
<dbReference type="Gene3D" id="2.170.16.10">
    <property type="entry name" value="Hedgehog/Intein (Hint) domain"/>
    <property type="match status" value="1"/>
</dbReference>
<dbReference type="EMBL" id="CP049945">
    <property type="protein sequence ID" value="QRF06124.1"/>
    <property type="molecule type" value="Genomic_DNA"/>
</dbReference>
<evidence type="ECO:0000313" key="1">
    <source>
        <dbReference type="EMBL" id="QRF06124.1"/>
    </source>
</evidence>
<dbReference type="Proteomes" id="UP000596311">
    <property type="component" value="Chromosome"/>
</dbReference>